<dbReference type="CDD" id="cd14014">
    <property type="entry name" value="STKc_PknB_like"/>
    <property type="match status" value="1"/>
</dbReference>
<evidence type="ECO:0000256" key="4">
    <source>
        <dbReference type="ARBA" id="ARBA00022840"/>
    </source>
</evidence>
<reference evidence="6 7" key="1">
    <citation type="journal article" date="2010" name="Stand. Genomic Sci.">
        <title>Complete genome sequence of Haliangium ochraceum type strain (SMP-2).</title>
        <authorList>
            <consortium name="US DOE Joint Genome Institute (JGI-PGF)"/>
            <person name="Ivanova N."/>
            <person name="Daum C."/>
            <person name="Lang E."/>
            <person name="Abt B."/>
            <person name="Kopitz M."/>
            <person name="Saunders E."/>
            <person name="Lapidus A."/>
            <person name="Lucas S."/>
            <person name="Glavina Del Rio T."/>
            <person name="Nolan M."/>
            <person name="Tice H."/>
            <person name="Copeland A."/>
            <person name="Cheng J.F."/>
            <person name="Chen F."/>
            <person name="Bruce D."/>
            <person name="Goodwin L."/>
            <person name="Pitluck S."/>
            <person name="Mavromatis K."/>
            <person name="Pati A."/>
            <person name="Mikhailova N."/>
            <person name="Chen A."/>
            <person name="Palaniappan K."/>
            <person name="Land M."/>
            <person name="Hauser L."/>
            <person name="Chang Y.J."/>
            <person name="Jeffries C.D."/>
            <person name="Detter J.C."/>
            <person name="Brettin T."/>
            <person name="Rohde M."/>
            <person name="Goker M."/>
            <person name="Bristow J."/>
            <person name="Markowitz V."/>
            <person name="Eisen J.A."/>
            <person name="Hugenholtz P."/>
            <person name="Kyrpides N.C."/>
            <person name="Klenk H.P."/>
        </authorList>
    </citation>
    <scope>NUCLEOTIDE SEQUENCE [LARGE SCALE GENOMIC DNA]</scope>
    <source>
        <strain evidence="7">DSM 14365 / CIP 107738 / JCM 11303 / AJ 13395 / SMP-2</strain>
    </source>
</reference>
<dbReference type="InterPro" id="IPR011009">
    <property type="entry name" value="Kinase-like_dom_sf"/>
</dbReference>
<dbReference type="PROSITE" id="PS00108">
    <property type="entry name" value="PROTEIN_KINASE_ST"/>
    <property type="match status" value="1"/>
</dbReference>
<dbReference type="InterPro" id="IPR008271">
    <property type="entry name" value="Ser/Thr_kinase_AS"/>
</dbReference>
<dbReference type="eggNOG" id="COG0515">
    <property type="taxonomic scope" value="Bacteria"/>
</dbReference>
<keyword evidence="7" id="KW-1185">Reference proteome</keyword>
<keyword evidence="4" id="KW-0067">ATP-binding</keyword>
<dbReference type="Pfam" id="PF00069">
    <property type="entry name" value="Pkinase"/>
    <property type="match status" value="1"/>
</dbReference>
<dbReference type="InterPro" id="IPR000719">
    <property type="entry name" value="Prot_kinase_dom"/>
</dbReference>
<evidence type="ECO:0000313" key="6">
    <source>
        <dbReference type="EMBL" id="ACY18895.1"/>
    </source>
</evidence>
<name>D0LQ86_HALO1</name>
<accession>D0LQ86</accession>
<dbReference type="PROSITE" id="PS50011">
    <property type="entry name" value="PROTEIN_KINASE_DOM"/>
    <property type="match status" value="1"/>
</dbReference>
<dbReference type="GO" id="GO:0004674">
    <property type="term" value="F:protein serine/threonine kinase activity"/>
    <property type="evidence" value="ECO:0007669"/>
    <property type="project" value="UniProtKB-KW"/>
</dbReference>
<keyword evidence="2" id="KW-0547">Nucleotide-binding</keyword>
<sequence length="465" mass="50326">MARASSSALQAGSRIGDYELVAPIARGGFGVIWSGRHTLSQQPLAIKIIRAELISSDELVLRLEREARAIALTRHPNVVELYDFGKLEDGRPYLVMEHVPGVDLDSYLRSRGALAPTEVLSILAPLADALAAVHAQGIVHRDIKASNIMLSVRDGRRRVVLLDFGVAKLLEHRGQPITAPRSTVGTPQCMAPEQILGLPVDARTDVYALGSLAFQMLTGEPPFPGEDVTVTNAHLIAERPQPSARADITPAFDEVIVRAMHRFPEHRYESAPAFAEAFRAAMGSQTPQASHVRQAVGFYVDVQTSESLGISGEAYDDEMLDDMESVVPHASSFLREHGCLLAYENGNSALFVRPLDGGVAFGAAFRRETVDLAQALLDSLAAREQRSSQVAVSVHLHLGRIELINRTVTGGPLLDIPLWVTSISNQLRADILLGSAAVVANLDLPVSQISAAPPSYRIHTERDHA</sequence>
<dbReference type="EMBL" id="CP001804">
    <property type="protein sequence ID" value="ACY18895.1"/>
    <property type="molecule type" value="Genomic_DNA"/>
</dbReference>
<dbReference type="Gene3D" id="1.10.510.10">
    <property type="entry name" value="Transferase(Phosphotransferase) domain 1"/>
    <property type="match status" value="1"/>
</dbReference>
<dbReference type="Proteomes" id="UP000001880">
    <property type="component" value="Chromosome"/>
</dbReference>
<dbReference type="PANTHER" id="PTHR43289">
    <property type="entry name" value="MITOGEN-ACTIVATED PROTEIN KINASE KINASE KINASE 20-RELATED"/>
    <property type="match status" value="1"/>
</dbReference>
<gene>
    <name evidence="6" type="ordered locus">Hoch_6426</name>
</gene>
<keyword evidence="3 6" id="KW-0418">Kinase</keyword>
<evidence type="ECO:0000256" key="1">
    <source>
        <dbReference type="ARBA" id="ARBA00022679"/>
    </source>
</evidence>
<dbReference type="KEGG" id="hoh:Hoch_6426"/>
<dbReference type="PANTHER" id="PTHR43289:SF6">
    <property type="entry name" value="SERINE_THREONINE-PROTEIN KINASE NEKL-3"/>
    <property type="match status" value="1"/>
</dbReference>
<evidence type="ECO:0000256" key="3">
    <source>
        <dbReference type="ARBA" id="ARBA00022777"/>
    </source>
</evidence>
<dbReference type="STRING" id="502025.Hoch_6426"/>
<keyword evidence="6" id="KW-0723">Serine/threonine-protein kinase</keyword>
<keyword evidence="1" id="KW-0808">Transferase</keyword>
<dbReference type="AlphaFoldDB" id="D0LQ86"/>
<dbReference type="GO" id="GO:0005524">
    <property type="term" value="F:ATP binding"/>
    <property type="evidence" value="ECO:0007669"/>
    <property type="project" value="UniProtKB-KW"/>
</dbReference>
<protein>
    <submittedName>
        <fullName evidence="6">Serine/threonine protein kinase</fullName>
    </submittedName>
</protein>
<evidence type="ECO:0000313" key="7">
    <source>
        <dbReference type="Proteomes" id="UP000001880"/>
    </source>
</evidence>
<dbReference type="Gene3D" id="3.30.200.20">
    <property type="entry name" value="Phosphorylase Kinase, domain 1"/>
    <property type="match status" value="1"/>
</dbReference>
<evidence type="ECO:0000259" key="5">
    <source>
        <dbReference type="PROSITE" id="PS50011"/>
    </source>
</evidence>
<dbReference type="HOGENOM" id="CLU_000288_63_44_7"/>
<dbReference type="SUPFAM" id="SSF56112">
    <property type="entry name" value="Protein kinase-like (PK-like)"/>
    <property type="match status" value="1"/>
</dbReference>
<feature type="domain" description="Protein kinase" evidence="5">
    <location>
        <begin position="18"/>
        <end position="279"/>
    </location>
</feature>
<dbReference type="SMART" id="SM00220">
    <property type="entry name" value="S_TKc"/>
    <property type="match status" value="1"/>
</dbReference>
<evidence type="ECO:0000256" key="2">
    <source>
        <dbReference type="ARBA" id="ARBA00022741"/>
    </source>
</evidence>
<organism evidence="6 7">
    <name type="scientific">Haliangium ochraceum (strain DSM 14365 / JCM 11303 / SMP-2)</name>
    <dbReference type="NCBI Taxonomy" id="502025"/>
    <lineage>
        <taxon>Bacteria</taxon>
        <taxon>Pseudomonadati</taxon>
        <taxon>Myxococcota</taxon>
        <taxon>Polyangia</taxon>
        <taxon>Haliangiales</taxon>
        <taxon>Kofleriaceae</taxon>
        <taxon>Haliangium</taxon>
    </lineage>
</organism>
<dbReference type="RefSeq" id="WP_012831487.1">
    <property type="nucleotide sequence ID" value="NC_013440.1"/>
</dbReference>
<proteinExistence type="predicted"/>